<reference evidence="2" key="2">
    <citation type="submission" date="2021-10" db="EMBL/GenBank/DDBJ databases">
        <title>Phylogenomics reveals ancestral predisposition of the termite-cultivated fungus Termitomyces towards a domesticated lifestyle.</title>
        <authorList>
            <person name="Auxier B."/>
            <person name="Grum-Grzhimaylo A."/>
            <person name="Cardenas M.E."/>
            <person name="Lodge J.D."/>
            <person name="Laessoe T."/>
            <person name="Pedersen O."/>
            <person name="Smith M.E."/>
            <person name="Kuyper T.W."/>
            <person name="Franco-Molano E.A."/>
            <person name="Baroni T.J."/>
            <person name="Aanen D.K."/>
        </authorList>
    </citation>
    <scope>NUCLEOTIDE SEQUENCE</scope>
    <source>
        <strain evidence="2">D49</strain>
    </source>
</reference>
<reference evidence="2" key="1">
    <citation type="submission" date="2021-02" db="EMBL/GenBank/DDBJ databases">
        <authorList>
            <person name="Nieuwenhuis M."/>
            <person name="Van De Peppel L.J.J."/>
        </authorList>
    </citation>
    <scope>NUCLEOTIDE SEQUENCE</scope>
    <source>
        <strain evidence="2">D49</strain>
    </source>
</reference>
<proteinExistence type="predicted"/>
<keyword evidence="3" id="KW-1185">Reference proteome</keyword>
<dbReference type="Proteomes" id="UP000717328">
    <property type="component" value="Unassembled WGS sequence"/>
</dbReference>
<dbReference type="OrthoDB" id="3366922at2759"/>
<evidence type="ECO:0000313" key="3">
    <source>
        <dbReference type="Proteomes" id="UP000717328"/>
    </source>
</evidence>
<gene>
    <name evidence="2" type="ORF">H0H81_009510</name>
</gene>
<comment type="caution">
    <text evidence="2">The sequence shown here is derived from an EMBL/GenBank/DDBJ whole genome shotgun (WGS) entry which is preliminary data.</text>
</comment>
<dbReference type="EMBL" id="JABCKI010000280">
    <property type="protein sequence ID" value="KAG5651201.1"/>
    <property type="molecule type" value="Genomic_DNA"/>
</dbReference>
<accession>A0A9P7GJK5</accession>
<organism evidence="2 3">
    <name type="scientific">Sphagnurus paluster</name>
    <dbReference type="NCBI Taxonomy" id="117069"/>
    <lineage>
        <taxon>Eukaryota</taxon>
        <taxon>Fungi</taxon>
        <taxon>Dikarya</taxon>
        <taxon>Basidiomycota</taxon>
        <taxon>Agaricomycotina</taxon>
        <taxon>Agaricomycetes</taxon>
        <taxon>Agaricomycetidae</taxon>
        <taxon>Agaricales</taxon>
        <taxon>Tricholomatineae</taxon>
        <taxon>Lyophyllaceae</taxon>
        <taxon>Sphagnurus</taxon>
    </lineage>
</organism>
<feature type="compositionally biased region" description="Acidic residues" evidence="1">
    <location>
        <begin position="209"/>
        <end position="223"/>
    </location>
</feature>
<evidence type="ECO:0000313" key="2">
    <source>
        <dbReference type="EMBL" id="KAG5651201.1"/>
    </source>
</evidence>
<feature type="region of interest" description="Disordered" evidence="1">
    <location>
        <begin position="204"/>
        <end position="223"/>
    </location>
</feature>
<sequence>MPDPDLPQEDKTAESQKIPIVERLCLYLMDSSRNDAEYKDAKTSILTFFSLLSISQPDVQTHLVAATTLIPSLVLYITQLTSAFWEDDEDLLSASPKEVSTAICTLKQTLFLLHHLVFTSVPVLNLRQKLHAPHHRLFHGLLHMLIVTFGRLSYGEAPEWIDRQGRIDLVSSTGSGNMARDILDHVVDGPEADRTWQAYQLEGERGNETDEEDMEETFLGDRM</sequence>
<dbReference type="AlphaFoldDB" id="A0A9P7GJK5"/>
<evidence type="ECO:0000256" key="1">
    <source>
        <dbReference type="SAM" id="MobiDB-lite"/>
    </source>
</evidence>
<protein>
    <submittedName>
        <fullName evidence="2">Uncharacterized protein</fullName>
    </submittedName>
</protein>
<name>A0A9P7GJK5_9AGAR</name>